<dbReference type="Proteomes" id="UP000498980">
    <property type="component" value="Unassembled WGS sequence"/>
</dbReference>
<name>A0A7J0CFY6_9ACTN</name>
<proteinExistence type="predicted"/>
<gene>
    <name evidence="2" type="ORF">HEB29_005985</name>
    <name evidence="1" type="ORF">Sfulv_62200</name>
</gene>
<dbReference type="RefSeq" id="WP_173318367.1">
    <property type="nucleotide sequence ID" value="NZ_BAAAUE010000015.1"/>
</dbReference>
<dbReference type="AlphaFoldDB" id="A0A7J0CFY6"/>
<accession>A0A7J0CFY6</accession>
<evidence type="ECO:0000313" key="1">
    <source>
        <dbReference type="EMBL" id="GFN01410.1"/>
    </source>
</evidence>
<evidence type="ECO:0000313" key="2">
    <source>
        <dbReference type="EMBL" id="NYE44871.1"/>
    </source>
</evidence>
<evidence type="ECO:0000313" key="3">
    <source>
        <dbReference type="Proteomes" id="UP000498980"/>
    </source>
</evidence>
<evidence type="ECO:0000313" key="4">
    <source>
        <dbReference type="Proteomes" id="UP000530403"/>
    </source>
</evidence>
<reference evidence="1 3" key="1">
    <citation type="submission" date="2020-05" db="EMBL/GenBank/DDBJ databases">
        <title>Whole genome shotgun sequence of Streptomyces fulvorobeus NBRC 15897.</title>
        <authorList>
            <person name="Komaki H."/>
            <person name="Tamura T."/>
        </authorList>
    </citation>
    <scope>NUCLEOTIDE SEQUENCE [LARGE SCALE GENOMIC DNA]</scope>
    <source>
        <strain evidence="1 3">NBRC 15897</strain>
    </source>
</reference>
<reference evidence="2 4" key="2">
    <citation type="submission" date="2020-07" db="EMBL/GenBank/DDBJ databases">
        <title>Sequencing the genomes of 1000 actinobacteria strains.</title>
        <authorList>
            <person name="Klenk H.-P."/>
        </authorList>
    </citation>
    <scope>NUCLEOTIDE SEQUENCE [LARGE SCALE GENOMIC DNA]</scope>
    <source>
        <strain evidence="2 4">DSM 41455</strain>
    </source>
</reference>
<dbReference type="Proteomes" id="UP000530403">
    <property type="component" value="Unassembled WGS sequence"/>
</dbReference>
<dbReference type="EMBL" id="BLWC01000002">
    <property type="protein sequence ID" value="GFN01410.1"/>
    <property type="molecule type" value="Genomic_DNA"/>
</dbReference>
<dbReference type="EMBL" id="JACCCF010000002">
    <property type="protein sequence ID" value="NYE44871.1"/>
    <property type="molecule type" value="Genomic_DNA"/>
</dbReference>
<comment type="caution">
    <text evidence="1">The sequence shown here is derived from an EMBL/GenBank/DDBJ whole genome shotgun (WGS) entry which is preliminary data.</text>
</comment>
<organism evidence="1 3">
    <name type="scientific">Streptomyces fulvorobeus</name>
    <dbReference type="NCBI Taxonomy" id="284028"/>
    <lineage>
        <taxon>Bacteria</taxon>
        <taxon>Bacillati</taxon>
        <taxon>Actinomycetota</taxon>
        <taxon>Actinomycetes</taxon>
        <taxon>Kitasatosporales</taxon>
        <taxon>Streptomycetaceae</taxon>
        <taxon>Streptomyces</taxon>
    </lineage>
</organism>
<sequence length="81" mass="9650">MEHFPFPDDLVQTQRAWLVAYRELATPRPARTTTLRRRLLALSEQLWWHPFWSTPAGRAPAARVELRRVARRQEQRERCAA</sequence>
<protein>
    <submittedName>
        <fullName evidence="1">Uncharacterized protein</fullName>
    </submittedName>
</protein>
<keyword evidence="3" id="KW-1185">Reference proteome</keyword>